<dbReference type="VEuPathDB" id="FungiDB:H310_11738"/>
<comment type="subcellular location">
    <subcellularLocation>
        <location evidence="1">Cytoplasm</location>
    </subcellularLocation>
</comment>
<dbReference type="PROSITE" id="PS50096">
    <property type="entry name" value="IQ"/>
    <property type="match status" value="2"/>
</dbReference>
<protein>
    <submittedName>
        <fullName evidence="7">Uncharacterized protein</fullName>
    </submittedName>
</protein>
<dbReference type="OrthoDB" id="71819at2759"/>
<evidence type="ECO:0000256" key="4">
    <source>
        <dbReference type="ARBA" id="ARBA00022860"/>
    </source>
</evidence>
<evidence type="ECO:0000256" key="1">
    <source>
        <dbReference type="ARBA" id="ARBA00004496"/>
    </source>
</evidence>
<dbReference type="GO" id="GO:0000922">
    <property type="term" value="C:spindle pole"/>
    <property type="evidence" value="ECO:0007669"/>
    <property type="project" value="TreeGrafter"/>
</dbReference>
<sequence>MNRIDALAYDPEDLEELLNFSGSDSEAEVPPSPHKTTSNILPPLHFVDMPDQSPYLSAKKESQLQKFGVLNSPFGKFQSRKQTRSSPVPSLRTTSPFVKKKGVSPWTRFVPQIDVGVTSPSKMVFKTNDIVKHGELKVYMCRYKTIQPLFCIPFRDTTTLQSCRTRIDDLLMVDAVEYVFVAPTGKSIAVSAEGRFLAHWFYPVLTILVTNVINQSSHHQSPEKLQQAISAMDKPASTEKPWNLSYSSFGMFSSKELRMQSAIIQSPMSKKIRKRQQRDALRVSLESPSKTAEEFNDAFEPATDPAMDTATVRSILKRSKFDVLEHFTDREVQRRKDRHAKYQRKALVKALALQEKAVVLQCWWRTMLSYRLFQEKKQAHLAAIRIQTVMRQRSLQKKQMRSRRNSIMLNKTPSMKNSAHHYVFQAFEGNDKIVVKLQAIQRRRLAQKQLRENPEKAERYLELERRREMVRKSQENFERERALAQLRKLHAKERKERKELNKLALATRRERAAVSVQTTYRRYRAGKMVHILRRERKAAIKIQSHLRKNTALTRVETLKLQMRKSSLSGTTTESESYHPRLFCRRVWFRGAYHILYSCLSKGHLLLVLHCSTSGKQGDPIALECAFDVDDLKLFGLLPSTLLVRIHELDRLTEGASMALVLSRGQYVLNQQDFHNFRNLTLDARTLLLPNPDMYFGRMYQRCSDSNPPNELLRCFRYSEPTLIYYLAKRVKLGMAHLGFFEDKGVLYVECYISRWHICICVGLQYQEWAFTGHGILARCDLNQKIEISKHMGARISIGHNGVRLEVRRRLFHIAKRFRIEEDGVKTSATALFSVYILGQEMQLEVVFADGAAMQLGIDASMLARLGYKDLHQVDMDTVSILSRQLLSGLVIVDCTLQLNL</sequence>
<dbReference type="GO" id="GO:0051295">
    <property type="term" value="P:establishment of meiotic spindle localization"/>
    <property type="evidence" value="ECO:0007669"/>
    <property type="project" value="TreeGrafter"/>
</dbReference>
<dbReference type="InterPro" id="IPR000048">
    <property type="entry name" value="IQ_motif_EF-hand-BS"/>
</dbReference>
<accession>A0A024TN43</accession>
<keyword evidence="3" id="KW-0677">Repeat</keyword>
<gene>
    <name evidence="7" type="ORF">H310_11738</name>
</gene>
<dbReference type="GO" id="GO:0005516">
    <property type="term" value="F:calmodulin binding"/>
    <property type="evidence" value="ECO:0007669"/>
    <property type="project" value="UniProtKB-KW"/>
</dbReference>
<dbReference type="AlphaFoldDB" id="A0A024TN43"/>
<evidence type="ECO:0000256" key="5">
    <source>
        <dbReference type="SAM" id="Coils"/>
    </source>
</evidence>
<keyword evidence="4" id="KW-0112">Calmodulin-binding</keyword>
<evidence type="ECO:0000256" key="2">
    <source>
        <dbReference type="ARBA" id="ARBA00022490"/>
    </source>
</evidence>
<organism evidence="7">
    <name type="scientific">Aphanomyces invadans</name>
    <dbReference type="NCBI Taxonomy" id="157072"/>
    <lineage>
        <taxon>Eukaryota</taxon>
        <taxon>Sar</taxon>
        <taxon>Stramenopiles</taxon>
        <taxon>Oomycota</taxon>
        <taxon>Saprolegniomycetes</taxon>
        <taxon>Saprolegniales</taxon>
        <taxon>Verrucalvaceae</taxon>
        <taxon>Aphanomyces</taxon>
    </lineage>
</organism>
<keyword evidence="5" id="KW-0175">Coiled coil</keyword>
<dbReference type="InterPro" id="IPR051185">
    <property type="entry name" value="ASPM"/>
</dbReference>
<keyword evidence="2" id="KW-0963">Cytoplasm</keyword>
<evidence type="ECO:0000313" key="7">
    <source>
        <dbReference type="EMBL" id="ETV94782.1"/>
    </source>
</evidence>
<evidence type="ECO:0000256" key="3">
    <source>
        <dbReference type="ARBA" id="ARBA00022737"/>
    </source>
</evidence>
<feature type="region of interest" description="Disordered" evidence="6">
    <location>
        <begin position="20"/>
        <end position="42"/>
    </location>
</feature>
<dbReference type="GO" id="GO:0005737">
    <property type="term" value="C:cytoplasm"/>
    <property type="evidence" value="ECO:0007669"/>
    <property type="project" value="UniProtKB-SubCell"/>
</dbReference>
<dbReference type="GO" id="GO:0007051">
    <property type="term" value="P:spindle organization"/>
    <property type="evidence" value="ECO:0007669"/>
    <property type="project" value="TreeGrafter"/>
</dbReference>
<feature type="coiled-coil region" evidence="5">
    <location>
        <begin position="460"/>
        <end position="503"/>
    </location>
</feature>
<dbReference type="SMART" id="SM00015">
    <property type="entry name" value="IQ"/>
    <property type="match status" value="3"/>
</dbReference>
<dbReference type="PANTHER" id="PTHR22706:SF1">
    <property type="entry name" value="ASSEMBLY FACTOR FOR SPINDLE MICROTUBULES"/>
    <property type="match status" value="1"/>
</dbReference>
<dbReference type="PANTHER" id="PTHR22706">
    <property type="entry name" value="ASSEMBLY FACTOR FOR SPINDLE MICROTUBULES"/>
    <property type="match status" value="1"/>
</dbReference>
<reference evidence="7" key="1">
    <citation type="submission" date="2013-12" db="EMBL/GenBank/DDBJ databases">
        <title>The Genome Sequence of Aphanomyces invadans NJM9701.</title>
        <authorList>
            <consortium name="The Broad Institute Genomics Platform"/>
            <person name="Russ C."/>
            <person name="Tyler B."/>
            <person name="van West P."/>
            <person name="Dieguez-Uribeondo J."/>
            <person name="Young S.K."/>
            <person name="Zeng Q."/>
            <person name="Gargeya S."/>
            <person name="Fitzgerald M."/>
            <person name="Abouelleil A."/>
            <person name="Alvarado L."/>
            <person name="Chapman S.B."/>
            <person name="Gainer-Dewar J."/>
            <person name="Goldberg J."/>
            <person name="Griggs A."/>
            <person name="Gujja S."/>
            <person name="Hansen M."/>
            <person name="Howarth C."/>
            <person name="Imamovic A."/>
            <person name="Ireland A."/>
            <person name="Larimer J."/>
            <person name="McCowan C."/>
            <person name="Murphy C."/>
            <person name="Pearson M."/>
            <person name="Poon T.W."/>
            <person name="Priest M."/>
            <person name="Roberts A."/>
            <person name="Saif S."/>
            <person name="Shea T."/>
            <person name="Sykes S."/>
            <person name="Wortman J."/>
            <person name="Nusbaum C."/>
            <person name="Birren B."/>
        </authorList>
    </citation>
    <scope>NUCLEOTIDE SEQUENCE [LARGE SCALE GENOMIC DNA]</scope>
    <source>
        <strain evidence="7">NJM9701</strain>
    </source>
</reference>
<evidence type="ECO:0000256" key="6">
    <source>
        <dbReference type="SAM" id="MobiDB-lite"/>
    </source>
</evidence>
<proteinExistence type="predicted"/>
<dbReference type="Pfam" id="PF00612">
    <property type="entry name" value="IQ"/>
    <property type="match status" value="2"/>
</dbReference>
<dbReference type="GeneID" id="20088788"/>
<dbReference type="RefSeq" id="XP_008876728.1">
    <property type="nucleotide sequence ID" value="XM_008878506.1"/>
</dbReference>
<name>A0A024TN43_9STRA</name>
<dbReference type="GO" id="GO:0000278">
    <property type="term" value="P:mitotic cell cycle"/>
    <property type="evidence" value="ECO:0007669"/>
    <property type="project" value="TreeGrafter"/>
</dbReference>
<dbReference type="EMBL" id="KI913984">
    <property type="protein sequence ID" value="ETV94782.1"/>
    <property type="molecule type" value="Genomic_DNA"/>
</dbReference>